<accession>A0A6J6USF3</accession>
<reference evidence="3" key="1">
    <citation type="submission" date="2020-05" db="EMBL/GenBank/DDBJ databases">
        <authorList>
            <person name="Chiriac C."/>
            <person name="Salcher M."/>
            <person name="Ghai R."/>
            <person name="Kavagutti S V."/>
        </authorList>
    </citation>
    <scope>NUCLEOTIDE SEQUENCE</scope>
</reference>
<protein>
    <submittedName>
        <fullName evidence="3">Unannotated protein</fullName>
    </submittedName>
</protein>
<dbReference type="Gene3D" id="3.30.505.20">
    <property type="match status" value="1"/>
</dbReference>
<evidence type="ECO:0000256" key="1">
    <source>
        <dbReference type="SAM" id="MobiDB-lite"/>
    </source>
</evidence>
<gene>
    <name evidence="3" type="ORF">UFOPK2810_01401</name>
</gene>
<dbReference type="InterPro" id="IPR025711">
    <property type="entry name" value="PepSY"/>
</dbReference>
<feature type="compositionally biased region" description="Polar residues" evidence="1">
    <location>
        <begin position="203"/>
        <end position="213"/>
    </location>
</feature>
<dbReference type="EMBL" id="CAEZYZ010000265">
    <property type="protein sequence ID" value="CAB4761948.1"/>
    <property type="molecule type" value="Genomic_DNA"/>
</dbReference>
<sequence>MKQKALRATAAASILALAAGSVLFIAPAEAAGALTSAKQARAKALAAAPGTVISVKKGTRSGYPAWAVSITRSDGSIVVGYVDVKNGIAFDWTLTSSPGAPVIDLDGNDAALVPADPPKPPSETSSLSPVTGLGPGVEAPCSVSSVTGLCAGLEVPPGVSPVTGLGPGASLGSGSVSPVTGLGPAAGAGSVSPVTGLGPVTSAPVSRSPLTGL</sequence>
<evidence type="ECO:0000313" key="3">
    <source>
        <dbReference type="EMBL" id="CAB4761948.1"/>
    </source>
</evidence>
<evidence type="ECO:0000259" key="2">
    <source>
        <dbReference type="Pfam" id="PF03413"/>
    </source>
</evidence>
<feature type="region of interest" description="Disordered" evidence="1">
    <location>
        <begin position="107"/>
        <end position="133"/>
    </location>
</feature>
<proteinExistence type="predicted"/>
<dbReference type="AlphaFoldDB" id="A0A6J6USF3"/>
<dbReference type="Pfam" id="PF03413">
    <property type="entry name" value="PepSY"/>
    <property type="match status" value="1"/>
</dbReference>
<organism evidence="3">
    <name type="scientific">freshwater metagenome</name>
    <dbReference type="NCBI Taxonomy" id="449393"/>
    <lineage>
        <taxon>unclassified sequences</taxon>
        <taxon>metagenomes</taxon>
        <taxon>ecological metagenomes</taxon>
    </lineage>
</organism>
<feature type="region of interest" description="Disordered" evidence="1">
    <location>
        <begin position="189"/>
        <end position="213"/>
    </location>
</feature>
<feature type="domain" description="PepSY" evidence="2">
    <location>
        <begin position="36"/>
        <end position="87"/>
    </location>
</feature>
<name>A0A6J6USF3_9ZZZZ</name>